<gene>
    <name evidence="3" type="primary">tiprl_1</name>
    <name evidence="3" type="ORF">FJT64_023965</name>
</gene>
<evidence type="ECO:0000313" key="4">
    <source>
        <dbReference type="Proteomes" id="UP000440578"/>
    </source>
</evidence>
<dbReference type="OrthoDB" id="10253878at2759"/>
<dbReference type="PANTHER" id="PTHR21021:SF16">
    <property type="entry name" value="TIP41-LIKE PROTEIN"/>
    <property type="match status" value="1"/>
</dbReference>
<comment type="similarity">
    <text evidence="1">Belongs to the TIP41 family.</text>
</comment>
<evidence type="ECO:0000256" key="1">
    <source>
        <dbReference type="ARBA" id="ARBA00006658"/>
    </source>
</evidence>
<dbReference type="GO" id="GO:0005829">
    <property type="term" value="C:cytosol"/>
    <property type="evidence" value="ECO:0007669"/>
    <property type="project" value="TreeGrafter"/>
</dbReference>
<dbReference type="InterPro" id="IPR051330">
    <property type="entry name" value="Phosphatase_reg/MetRdx"/>
</dbReference>
<dbReference type="PANTHER" id="PTHR21021">
    <property type="entry name" value="GAF/PUTATIVE CYTOSKELETAL PROTEIN"/>
    <property type="match status" value="1"/>
</dbReference>
<protein>
    <recommendedName>
        <fullName evidence="2">TIP41-like protein</fullName>
    </recommendedName>
</protein>
<dbReference type="Proteomes" id="UP000440578">
    <property type="component" value="Unassembled WGS sequence"/>
</dbReference>
<sequence length="282" mass="32174">MSSVRGSPAARPSQPQVQTFDFGPWTLTVSKSHILESTCRQPEVCEAIEGGTSHSLCSVCRYGRQLSLPGLPEMCFPENTLRIQHTAGYGLEFNALDALKRVNDHEDLIKVACANEWKSSRGDVPHINSVSRPFDWTFTTDYRGTLLGHQKLAPQPTDDRIDMEKLKQKEKIMFYEDILLFEDELADHGCAICNVKVRVMPRSFFLLLRFYLRVDGVLVRVNDTRLYHEADQAYMLREYTSRQSLASDLKVPLAVMNNPNEIWMHLPVTDSCYEKLRFPGAT</sequence>
<dbReference type="InterPro" id="IPR007303">
    <property type="entry name" value="TIP41-like"/>
</dbReference>
<dbReference type="EMBL" id="VIIS01000867">
    <property type="protein sequence ID" value="KAF0304181.1"/>
    <property type="molecule type" value="Genomic_DNA"/>
</dbReference>
<dbReference type="EMBL" id="VIIS01000867">
    <property type="protein sequence ID" value="KAF0304182.1"/>
    <property type="molecule type" value="Genomic_DNA"/>
</dbReference>
<proteinExistence type="inferred from homology"/>
<evidence type="ECO:0000313" key="3">
    <source>
        <dbReference type="EMBL" id="KAF0304182.1"/>
    </source>
</evidence>
<reference evidence="3 4" key="1">
    <citation type="submission" date="2019-07" db="EMBL/GenBank/DDBJ databases">
        <title>Draft genome assembly of a fouling barnacle, Amphibalanus amphitrite (Darwin, 1854): The first reference genome for Thecostraca.</title>
        <authorList>
            <person name="Kim W."/>
        </authorList>
    </citation>
    <scope>NUCLEOTIDE SEQUENCE [LARGE SCALE GENOMIC DNA]</scope>
    <source>
        <strain evidence="3">SNU_AA5</strain>
        <tissue evidence="3">Soma without cirri and trophi</tissue>
    </source>
</reference>
<dbReference type="AlphaFoldDB" id="A0A6A4WNG0"/>
<comment type="caution">
    <text evidence="3">The sequence shown here is derived from an EMBL/GenBank/DDBJ whole genome shotgun (WGS) entry which is preliminary data.</text>
</comment>
<accession>A0A6A4WNG0</accession>
<dbReference type="GO" id="GO:0031929">
    <property type="term" value="P:TOR signaling"/>
    <property type="evidence" value="ECO:0007669"/>
    <property type="project" value="TreeGrafter"/>
</dbReference>
<dbReference type="Pfam" id="PF04176">
    <property type="entry name" value="TIP41"/>
    <property type="match status" value="1"/>
</dbReference>
<evidence type="ECO:0000256" key="2">
    <source>
        <dbReference type="ARBA" id="ARBA00018951"/>
    </source>
</evidence>
<organism evidence="3 4">
    <name type="scientific">Amphibalanus amphitrite</name>
    <name type="common">Striped barnacle</name>
    <name type="synonym">Balanus amphitrite</name>
    <dbReference type="NCBI Taxonomy" id="1232801"/>
    <lineage>
        <taxon>Eukaryota</taxon>
        <taxon>Metazoa</taxon>
        <taxon>Ecdysozoa</taxon>
        <taxon>Arthropoda</taxon>
        <taxon>Crustacea</taxon>
        <taxon>Multicrustacea</taxon>
        <taxon>Cirripedia</taxon>
        <taxon>Thoracica</taxon>
        <taxon>Thoracicalcarea</taxon>
        <taxon>Balanomorpha</taxon>
        <taxon>Balanoidea</taxon>
        <taxon>Balanidae</taxon>
        <taxon>Amphibalaninae</taxon>
        <taxon>Amphibalanus</taxon>
    </lineage>
</organism>
<name>A0A6A4WNG0_AMPAM</name>
<keyword evidence="4" id="KW-1185">Reference proteome</keyword>